<evidence type="ECO:0000256" key="4">
    <source>
        <dbReference type="SAM" id="SignalP"/>
    </source>
</evidence>
<reference evidence="6" key="4">
    <citation type="submission" date="2019-03" db="UniProtKB">
        <authorList>
            <consortium name="EnsemblPlants"/>
        </authorList>
    </citation>
    <scope>IDENTIFICATION</scope>
</reference>
<keyword evidence="1 4" id="KW-0732">Signal</keyword>
<dbReference type="Proteomes" id="UP000015105">
    <property type="component" value="Chromosome 2D"/>
</dbReference>
<reference evidence="7" key="1">
    <citation type="journal article" date="2014" name="Science">
        <title>Ancient hybridizations among the ancestral genomes of bread wheat.</title>
        <authorList>
            <consortium name="International Wheat Genome Sequencing Consortium,"/>
            <person name="Marcussen T."/>
            <person name="Sandve S.R."/>
            <person name="Heier L."/>
            <person name="Spannagl M."/>
            <person name="Pfeifer M."/>
            <person name="Jakobsen K.S."/>
            <person name="Wulff B.B."/>
            <person name="Steuernagel B."/>
            <person name="Mayer K.F."/>
            <person name="Olsen O.A."/>
        </authorList>
    </citation>
    <scope>NUCLEOTIDE SEQUENCE [LARGE SCALE GENOMIC DNA]</scope>
    <source>
        <strain evidence="7">cv. AL8/78</strain>
    </source>
</reference>
<keyword evidence="2" id="KW-1015">Disulfide bond</keyword>
<evidence type="ECO:0000313" key="7">
    <source>
        <dbReference type="Proteomes" id="UP000015105"/>
    </source>
</evidence>
<dbReference type="CDD" id="cd15795">
    <property type="entry name" value="PMEI-Pla_a_1_like"/>
    <property type="match status" value="1"/>
</dbReference>
<dbReference type="InterPro" id="IPR034088">
    <property type="entry name" value="Pla_a_1-like"/>
</dbReference>
<evidence type="ECO:0000259" key="5">
    <source>
        <dbReference type="SMART" id="SM00856"/>
    </source>
</evidence>
<organism evidence="6 7">
    <name type="scientific">Aegilops tauschii subsp. strangulata</name>
    <name type="common">Goatgrass</name>
    <dbReference type="NCBI Taxonomy" id="200361"/>
    <lineage>
        <taxon>Eukaryota</taxon>
        <taxon>Viridiplantae</taxon>
        <taxon>Streptophyta</taxon>
        <taxon>Embryophyta</taxon>
        <taxon>Tracheophyta</taxon>
        <taxon>Spermatophyta</taxon>
        <taxon>Magnoliopsida</taxon>
        <taxon>Liliopsida</taxon>
        <taxon>Poales</taxon>
        <taxon>Poaceae</taxon>
        <taxon>BOP clade</taxon>
        <taxon>Pooideae</taxon>
        <taxon>Triticodae</taxon>
        <taxon>Triticeae</taxon>
        <taxon>Triticinae</taxon>
        <taxon>Aegilops</taxon>
    </lineage>
</organism>
<dbReference type="EnsemblPlants" id="AET2Gv21057100.1">
    <property type="protein sequence ID" value="AET2Gv21057100.1"/>
    <property type="gene ID" value="AET2Gv21057100"/>
</dbReference>
<reference evidence="6" key="5">
    <citation type="journal article" date="2021" name="G3 (Bethesda)">
        <title>Aegilops tauschii genome assembly Aet v5.0 features greater sequence contiguity and improved annotation.</title>
        <authorList>
            <person name="Wang L."/>
            <person name="Zhu T."/>
            <person name="Rodriguez J.C."/>
            <person name="Deal K.R."/>
            <person name="Dubcovsky J."/>
            <person name="McGuire P.E."/>
            <person name="Lux T."/>
            <person name="Spannagl M."/>
            <person name="Mayer K.F.X."/>
            <person name="Baldrich P."/>
            <person name="Meyers B.C."/>
            <person name="Huo N."/>
            <person name="Gu Y.Q."/>
            <person name="Zhou H."/>
            <person name="Devos K.M."/>
            <person name="Bennetzen J.L."/>
            <person name="Unver T."/>
            <person name="Budak H."/>
            <person name="Gulick P.J."/>
            <person name="Galiba G."/>
            <person name="Kalapos B."/>
            <person name="Nelson D.R."/>
            <person name="Li P."/>
            <person name="You F.M."/>
            <person name="Luo M.C."/>
            <person name="Dvorak J."/>
        </authorList>
    </citation>
    <scope>NUCLEOTIDE SEQUENCE [LARGE SCALE GENOMIC DNA]</scope>
    <source>
        <strain evidence="6">cv. AL8/78</strain>
    </source>
</reference>
<dbReference type="InterPro" id="IPR006501">
    <property type="entry name" value="Pectinesterase_inhib_dom"/>
</dbReference>
<dbReference type="Gramene" id="AET2Gv21057100.1">
    <property type="protein sequence ID" value="AET2Gv21057100.1"/>
    <property type="gene ID" value="AET2Gv21057100"/>
</dbReference>
<dbReference type="NCBIfam" id="TIGR01614">
    <property type="entry name" value="PME_inhib"/>
    <property type="match status" value="1"/>
</dbReference>
<evidence type="ECO:0000256" key="3">
    <source>
        <dbReference type="ARBA" id="ARBA00038471"/>
    </source>
</evidence>
<proteinExistence type="inferred from homology"/>
<dbReference type="Gene3D" id="1.20.140.40">
    <property type="entry name" value="Invertase/pectin methylesterase inhibitor family protein"/>
    <property type="match status" value="1"/>
</dbReference>
<reference evidence="7" key="2">
    <citation type="journal article" date="2017" name="Nat. Plants">
        <title>The Aegilops tauschii genome reveals multiple impacts of transposons.</title>
        <authorList>
            <person name="Zhao G."/>
            <person name="Zou C."/>
            <person name="Li K."/>
            <person name="Wang K."/>
            <person name="Li T."/>
            <person name="Gao L."/>
            <person name="Zhang X."/>
            <person name="Wang H."/>
            <person name="Yang Z."/>
            <person name="Liu X."/>
            <person name="Jiang W."/>
            <person name="Mao L."/>
            <person name="Kong X."/>
            <person name="Jiao Y."/>
            <person name="Jia J."/>
        </authorList>
    </citation>
    <scope>NUCLEOTIDE SEQUENCE [LARGE SCALE GENOMIC DNA]</scope>
    <source>
        <strain evidence="7">cv. AL8/78</strain>
    </source>
</reference>
<dbReference type="AlphaFoldDB" id="A0A453D1T8"/>
<sequence>LETALCIYTIYCTHNPGRLLPTQTSKTMGPSRSLPCLVLLFLIASSRASVLEDTCKSFAAGHPGIGYDYCIKFFQASKDSATADKRGLAVIASKLAGAAANSIVKRIHPLMASEKDKRIQMALRDCDQLYSLAVDELDGAAKGVAAGSPRGKADAAAYVDGALGAPRTCETGFGEMGVESPLVAEDSEFTKEVYIALDIVHSL</sequence>
<evidence type="ECO:0000256" key="2">
    <source>
        <dbReference type="ARBA" id="ARBA00023157"/>
    </source>
</evidence>
<dbReference type="SMART" id="SM00856">
    <property type="entry name" value="PMEI"/>
    <property type="match status" value="1"/>
</dbReference>
<feature type="signal peptide" evidence="4">
    <location>
        <begin position="1"/>
        <end position="48"/>
    </location>
</feature>
<evidence type="ECO:0000313" key="6">
    <source>
        <dbReference type="EnsemblPlants" id="AET2Gv21057100.1"/>
    </source>
</evidence>
<evidence type="ECO:0000256" key="1">
    <source>
        <dbReference type="ARBA" id="ARBA00022729"/>
    </source>
</evidence>
<dbReference type="GO" id="GO:0004857">
    <property type="term" value="F:enzyme inhibitor activity"/>
    <property type="evidence" value="ECO:0007669"/>
    <property type="project" value="InterPro"/>
</dbReference>
<dbReference type="SUPFAM" id="SSF101148">
    <property type="entry name" value="Plant invertase/pectin methylesterase inhibitor"/>
    <property type="match status" value="1"/>
</dbReference>
<dbReference type="Pfam" id="PF04043">
    <property type="entry name" value="PMEI"/>
    <property type="match status" value="1"/>
</dbReference>
<protein>
    <recommendedName>
        <fullName evidence="5">Pectinesterase inhibitor domain-containing protein</fullName>
    </recommendedName>
</protein>
<name>A0A453D1T8_AEGTS</name>
<dbReference type="STRING" id="200361.A0A453D1T8"/>
<dbReference type="FunFam" id="1.20.140.40:FF:000002">
    <property type="entry name" value="Putative invertase inhibitor"/>
    <property type="match status" value="1"/>
</dbReference>
<feature type="chain" id="PRO_5019042259" description="Pectinesterase inhibitor domain-containing protein" evidence="4">
    <location>
        <begin position="49"/>
        <end position="203"/>
    </location>
</feature>
<accession>A0A453D1T8</accession>
<feature type="domain" description="Pectinesterase inhibitor" evidence="5">
    <location>
        <begin position="46"/>
        <end position="199"/>
    </location>
</feature>
<keyword evidence="7" id="KW-1185">Reference proteome</keyword>
<dbReference type="PANTHER" id="PTHR35357">
    <property type="entry name" value="OS02G0537100 PROTEIN"/>
    <property type="match status" value="1"/>
</dbReference>
<dbReference type="GO" id="GO:0005576">
    <property type="term" value="C:extracellular region"/>
    <property type="evidence" value="ECO:0007669"/>
    <property type="project" value="UniProtKB-ARBA"/>
</dbReference>
<comment type="similarity">
    <text evidence="3">Belongs to the PMEI family.</text>
</comment>
<dbReference type="PANTHER" id="PTHR35357:SF24">
    <property type="entry name" value="OS04G0587200 PROTEIN"/>
    <property type="match status" value="1"/>
</dbReference>
<dbReference type="InterPro" id="IPR035513">
    <property type="entry name" value="Invertase/methylesterase_inhib"/>
</dbReference>
<reference evidence="6" key="3">
    <citation type="journal article" date="2017" name="Nature">
        <title>Genome sequence of the progenitor of the wheat D genome Aegilops tauschii.</title>
        <authorList>
            <person name="Luo M.C."/>
            <person name="Gu Y.Q."/>
            <person name="Puiu D."/>
            <person name="Wang H."/>
            <person name="Twardziok S.O."/>
            <person name="Deal K.R."/>
            <person name="Huo N."/>
            <person name="Zhu T."/>
            <person name="Wang L."/>
            <person name="Wang Y."/>
            <person name="McGuire P.E."/>
            <person name="Liu S."/>
            <person name="Long H."/>
            <person name="Ramasamy R.K."/>
            <person name="Rodriguez J.C."/>
            <person name="Van S.L."/>
            <person name="Yuan L."/>
            <person name="Wang Z."/>
            <person name="Xia Z."/>
            <person name="Xiao L."/>
            <person name="Anderson O.D."/>
            <person name="Ouyang S."/>
            <person name="Liang Y."/>
            <person name="Zimin A.V."/>
            <person name="Pertea G."/>
            <person name="Qi P."/>
            <person name="Bennetzen J.L."/>
            <person name="Dai X."/>
            <person name="Dawson M.W."/>
            <person name="Muller H.G."/>
            <person name="Kugler K."/>
            <person name="Rivarola-Duarte L."/>
            <person name="Spannagl M."/>
            <person name="Mayer K.F.X."/>
            <person name="Lu F.H."/>
            <person name="Bevan M.W."/>
            <person name="Leroy P."/>
            <person name="Li P."/>
            <person name="You F.M."/>
            <person name="Sun Q."/>
            <person name="Liu Z."/>
            <person name="Lyons E."/>
            <person name="Wicker T."/>
            <person name="Salzberg S.L."/>
            <person name="Devos K.M."/>
            <person name="Dvorak J."/>
        </authorList>
    </citation>
    <scope>NUCLEOTIDE SEQUENCE [LARGE SCALE GENOMIC DNA]</scope>
    <source>
        <strain evidence="6">cv. AL8/78</strain>
    </source>
</reference>